<evidence type="ECO:0000313" key="2">
    <source>
        <dbReference type="EMBL" id="KAJ7690097.1"/>
    </source>
</evidence>
<sequence length="423" mass="45386">MNLTPYYCVPLFHNDPDLPAHSTQVFYLVTSPQAKAPRPGVYPSWSSAQRVAEGVPHGGGVRFYSYDVCLPGWHAGCDAGEHDHPTNPEKSSWTPTTPAAVQSPAPSTPTALATPLSPAPALHTPTPPPAAPPSDPFEARLEAVHALHYTVRGSSVVHSALNPALAEYSNLYSSTGDATLFTTDARHAAHVTFLIDKPSSSTTTTNPTISTTRNTKPKNPQAAKDGEDSPSTKSAQSAPASPDGLWRSLRNKSVDGPPQSHLHHQSDVAHQHSSRAKSAETSSQSRPRRKSDVASGVTSPSKLQDNLEGEGTLAPNLSNTIKRGPPQGAKKCVFPRMIPMAPQPDPSTRLPLNNEDDKEKGQEDDDDDKDDSDSPSVERDRKNEEEKDDDDEAPPIEVLPNPLPSPPPENDDPELDHNTPSPI</sequence>
<feature type="compositionally biased region" description="Pro residues" evidence="1">
    <location>
        <begin position="125"/>
        <end position="135"/>
    </location>
</feature>
<evidence type="ECO:0000313" key="3">
    <source>
        <dbReference type="Proteomes" id="UP001221757"/>
    </source>
</evidence>
<feature type="compositionally biased region" description="Acidic residues" evidence="1">
    <location>
        <begin position="362"/>
        <end position="373"/>
    </location>
</feature>
<gene>
    <name evidence="2" type="ORF">B0H17DRAFT_1201889</name>
</gene>
<protein>
    <submittedName>
        <fullName evidence="2">Uncharacterized protein</fullName>
    </submittedName>
</protein>
<name>A0AAD7GGR4_MYCRO</name>
<feature type="region of interest" description="Disordered" evidence="1">
    <location>
        <begin position="80"/>
        <end position="136"/>
    </location>
</feature>
<dbReference type="AlphaFoldDB" id="A0AAD7GGR4"/>
<accession>A0AAD7GGR4</accession>
<dbReference type="Proteomes" id="UP001221757">
    <property type="component" value="Unassembled WGS sequence"/>
</dbReference>
<evidence type="ECO:0000256" key="1">
    <source>
        <dbReference type="SAM" id="MobiDB-lite"/>
    </source>
</evidence>
<feature type="compositionally biased region" description="Low complexity" evidence="1">
    <location>
        <begin position="103"/>
        <end position="124"/>
    </location>
</feature>
<feature type="compositionally biased region" description="Basic and acidic residues" evidence="1">
    <location>
        <begin position="376"/>
        <end position="385"/>
    </location>
</feature>
<feature type="compositionally biased region" description="Polar residues" evidence="1">
    <location>
        <begin position="229"/>
        <end position="239"/>
    </location>
</feature>
<feature type="compositionally biased region" description="Polar residues" evidence="1">
    <location>
        <begin position="88"/>
        <end position="100"/>
    </location>
</feature>
<comment type="caution">
    <text evidence="2">The sequence shown here is derived from an EMBL/GenBank/DDBJ whole genome shotgun (WGS) entry which is preliminary data.</text>
</comment>
<proteinExistence type="predicted"/>
<reference evidence="2" key="1">
    <citation type="submission" date="2023-03" db="EMBL/GenBank/DDBJ databases">
        <title>Massive genome expansion in bonnet fungi (Mycena s.s.) driven by repeated elements and novel gene families across ecological guilds.</title>
        <authorList>
            <consortium name="Lawrence Berkeley National Laboratory"/>
            <person name="Harder C.B."/>
            <person name="Miyauchi S."/>
            <person name="Viragh M."/>
            <person name="Kuo A."/>
            <person name="Thoen E."/>
            <person name="Andreopoulos B."/>
            <person name="Lu D."/>
            <person name="Skrede I."/>
            <person name="Drula E."/>
            <person name="Henrissat B."/>
            <person name="Morin E."/>
            <person name="Kohler A."/>
            <person name="Barry K."/>
            <person name="LaButti K."/>
            <person name="Morin E."/>
            <person name="Salamov A."/>
            <person name="Lipzen A."/>
            <person name="Mereny Z."/>
            <person name="Hegedus B."/>
            <person name="Baldrian P."/>
            <person name="Stursova M."/>
            <person name="Weitz H."/>
            <person name="Taylor A."/>
            <person name="Grigoriev I.V."/>
            <person name="Nagy L.G."/>
            <person name="Martin F."/>
            <person name="Kauserud H."/>
        </authorList>
    </citation>
    <scope>NUCLEOTIDE SEQUENCE</scope>
    <source>
        <strain evidence="2">CBHHK067</strain>
    </source>
</reference>
<dbReference type="EMBL" id="JARKIE010000067">
    <property type="protein sequence ID" value="KAJ7690097.1"/>
    <property type="molecule type" value="Genomic_DNA"/>
</dbReference>
<organism evidence="2 3">
    <name type="scientific">Mycena rosella</name>
    <name type="common">Pink bonnet</name>
    <name type="synonym">Agaricus rosellus</name>
    <dbReference type="NCBI Taxonomy" id="1033263"/>
    <lineage>
        <taxon>Eukaryota</taxon>
        <taxon>Fungi</taxon>
        <taxon>Dikarya</taxon>
        <taxon>Basidiomycota</taxon>
        <taxon>Agaricomycotina</taxon>
        <taxon>Agaricomycetes</taxon>
        <taxon>Agaricomycetidae</taxon>
        <taxon>Agaricales</taxon>
        <taxon>Marasmiineae</taxon>
        <taxon>Mycenaceae</taxon>
        <taxon>Mycena</taxon>
    </lineage>
</organism>
<feature type="region of interest" description="Disordered" evidence="1">
    <location>
        <begin position="197"/>
        <end position="423"/>
    </location>
</feature>
<feature type="compositionally biased region" description="Low complexity" evidence="1">
    <location>
        <begin position="198"/>
        <end position="214"/>
    </location>
</feature>
<keyword evidence="3" id="KW-1185">Reference proteome</keyword>